<name>A0A8S3GLA4_9BILA</name>
<proteinExistence type="predicted"/>
<dbReference type="EMBL" id="CAJOBJ010308924">
    <property type="protein sequence ID" value="CAF5165871.1"/>
    <property type="molecule type" value="Genomic_DNA"/>
</dbReference>
<protein>
    <submittedName>
        <fullName evidence="2">Uncharacterized protein</fullName>
    </submittedName>
</protein>
<feature type="non-terminal residue" evidence="2">
    <location>
        <position position="26"/>
    </location>
</feature>
<evidence type="ECO:0000256" key="1">
    <source>
        <dbReference type="SAM" id="MobiDB-lite"/>
    </source>
</evidence>
<feature type="region of interest" description="Disordered" evidence="1">
    <location>
        <begin position="1"/>
        <end position="26"/>
    </location>
</feature>
<evidence type="ECO:0000313" key="3">
    <source>
        <dbReference type="Proteomes" id="UP000681720"/>
    </source>
</evidence>
<dbReference type="AlphaFoldDB" id="A0A8S3GLA4"/>
<accession>A0A8S3GLA4</accession>
<sequence length="26" mass="2985">MIDKCATKRARTKVDTNQPDYMAKSL</sequence>
<organism evidence="2 3">
    <name type="scientific">Rotaria magnacalcarata</name>
    <dbReference type="NCBI Taxonomy" id="392030"/>
    <lineage>
        <taxon>Eukaryota</taxon>
        <taxon>Metazoa</taxon>
        <taxon>Spiralia</taxon>
        <taxon>Gnathifera</taxon>
        <taxon>Rotifera</taxon>
        <taxon>Eurotatoria</taxon>
        <taxon>Bdelloidea</taxon>
        <taxon>Philodinida</taxon>
        <taxon>Philodinidae</taxon>
        <taxon>Rotaria</taxon>
    </lineage>
</organism>
<reference evidence="2" key="1">
    <citation type="submission" date="2021-02" db="EMBL/GenBank/DDBJ databases">
        <authorList>
            <person name="Nowell W R."/>
        </authorList>
    </citation>
    <scope>NUCLEOTIDE SEQUENCE</scope>
</reference>
<comment type="caution">
    <text evidence="2">The sequence shown here is derived from an EMBL/GenBank/DDBJ whole genome shotgun (WGS) entry which is preliminary data.</text>
</comment>
<evidence type="ECO:0000313" key="2">
    <source>
        <dbReference type="EMBL" id="CAF5165871.1"/>
    </source>
</evidence>
<gene>
    <name evidence="2" type="ORF">GIL414_LOCUS66251</name>
</gene>
<dbReference type="Proteomes" id="UP000681720">
    <property type="component" value="Unassembled WGS sequence"/>
</dbReference>